<comment type="caution">
    <text evidence="2">The sequence shown here is derived from an EMBL/GenBank/DDBJ whole genome shotgun (WGS) entry which is preliminary data.</text>
</comment>
<name>A0A645EGE0_9ZZZZ</name>
<accession>A0A645EGE0</accession>
<protein>
    <submittedName>
        <fullName evidence="2">Uncharacterized protein</fullName>
    </submittedName>
</protein>
<proteinExistence type="predicted"/>
<feature type="compositionally biased region" description="Polar residues" evidence="1">
    <location>
        <begin position="21"/>
        <end position="30"/>
    </location>
</feature>
<reference evidence="2" key="1">
    <citation type="submission" date="2019-08" db="EMBL/GenBank/DDBJ databases">
        <authorList>
            <person name="Kucharzyk K."/>
            <person name="Murdoch R.W."/>
            <person name="Higgins S."/>
            <person name="Loffler F."/>
        </authorList>
    </citation>
    <scope>NUCLEOTIDE SEQUENCE</scope>
</reference>
<sequence length="99" mass="11404">MWRKGNSFGYPAGKHAGNKGGNSNDYQAAQRSAHHEFQAVARIKQRKEKQHNEIGAGQPMPYQRKSTNKQTEKSEGSFRQIQQMLRYLFLVSENQVQRP</sequence>
<gene>
    <name evidence="2" type="ORF">SDC9_147403</name>
</gene>
<evidence type="ECO:0000313" key="2">
    <source>
        <dbReference type="EMBL" id="MPN00209.1"/>
    </source>
</evidence>
<organism evidence="2">
    <name type="scientific">bioreactor metagenome</name>
    <dbReference type="NCBI Taxonomy" id="1076179"/>
    <lineage>
        <taxon>unclassified sequences</taxon>
        <taxon>metagenomes</taxon>
        <taxon>ecological metagenomes</taxon>
    </lineage>
</organism>
<feature type="region of interest" description="Disordered" evidence="1">
    <location>
        <begin position="1"/>
        <end position="78"/>
    </location>
</feature>
<evidence type="ECO:0000256" key="1">
    <source>
        <dbReference type="SAM" id="MobiDB-lite"/>
    </source>
</evidence>
<dbReference type="EMBL" id="VSSQ01046249">
    <property type="protein sequence ID" value="MPN00209.1"/>
    <property type="molecule type" value="Genomic_DNA"/>
</dbReference>
<dbReference type="AlphaFoldDB" id="A0A645EGE0"/>